<dbReference type="InterPro" id="IPR036397">
    <property type="entry name" value="RNaseH_sf"/>
</dbReference>
<reference evidence="1 2" key="1">
    <citation type="submission" date="2018-12" db="EMBL/GenBank/DDBJ databases">
        <title>Complete genome sequence of Flaviflexus sp. H23T48.</title>
        <authorList>
            <person name="Bae J.-W."/>
            <person name="Lee J.-Y."/>
        </authorList>
    </citation>
    <scope>NUCLEOTIDE SEQUENCE [LARGE SCALE GENOMIC DNA]</scope>
    <source>
        <strain evidence="1 2">H23T48</strain>
    </source>
</reference>
<dbReference type="Proteomes" id="UP000280344">
    <property type="component" value="Chromosome"/>
</dbReference>
<dbReference type="InterPro" id="IPR012337">
    <property type="entry name" value="RNaseH-like_sf"/>
</dbReference>
<organism evidence="1 2">
    <name type="scientific">Flaviflexus ciconiae</name>
    <dbReference type="NCBI Taxonomy" id="2496867"/>
    <lineage>
        <taxon>Bacteria</taxon>
        <taxon>Bacillati</taxon>
        <taxon>Actinomycetota</taxon>
        <taxon>Actinomycetes</taxon>
        <taxon>Actinomycetales</taxon>
        <taxon>Actinomycetaceae</taxon>
        <taxon>Flaviflexus</taxon>
    </lineage>
</organism>
<dbReference type="AlphaFoldDB" id="A0A3S9PVN8"/>
<dbReference type="Gene3D" id="3.30.420.10">
    <property type="entry name" value="Ribonuclease H-like superfamily/Ribonuclease H"/>
    <property type="match status" value="1"/>
</dbReference>
<dbReference type="EMBL" id="CP034593">
    <property type="protein sequence ID" value="AZQ76372.1"/>
    <property type="molecule type" value="Genomic_DNA"/>
</dbReference>
<dbReference type="GO" id="GO:0003676">
    <property type="term" value="F:nucleic acid binding"/>
    <property type="evidence" value="ECO:0007669"/>
    <property type="project" value="InterPro"/>
</dbReference>
<evidence type="ECO:0000313" key="2">
    <source>
        <dbReference type="Proteomes" id="UP000280344"/>
    </source>
</evidence>
<gene>
    <name evidence="1" type="ORF">EJ997_02465</name>
</gene>
<keyword evidence="2" id="KW-1185">Reference proteome</keyword>
<dbReference type="SUPFAM" id="SSF53098">
    <property type="entry name" value="Ribonuclease H-like"/>
    <property type="match status" value="1"/>
</dbReference>
<accession>A0A3S9PVN8</accession>
<dbReference type="KEGG" id="flh:EJ997_02465"/>
<name>A0A3S9PVN8_9ACTO</name>
<proteinExistence type="predicted"/>
<sequence>MGFLNAEFARARYPVTIPRAAGVCTMDQSRIYLPPGRHNLAACLERAEITLPVKHRSIADAQCSAALLAHYLETELSGVRYADTAQDRHGNLVLPREWERAAEAARSIQWLDIADLGPATLNS</sequence>
<evidence type="ECO:0008006" key="3">
    <source>
        <dbReference type="Google" id="ProtNLM"/>
    </source>
</evidence>
<protein>
    <recommendedName>
        <fullName evidence="3">Exonuclease domain-containing protein</fullName>
    </recommendedName>
</protein>
<evidence type="ECO:0000313" key="1">
    <source>
        <dbReference type="EMBL" id="AZQ76372.1"/>
    </source>
</evidence>
<dbReference type="OrthoDB" id="190275at2"/>